<feature type="transmembrane region" description="Helical" evidence="5">
    <location>
        <begin position="151"/>
        <end position="168"/>
    </location>
</feature>
<keyword evidence="4 5" id="KW-0472">Membrane</keyword>
<name>A0A5N4B3Q5_PHOPY</name>
<evidence type="ECO:0000256" key="5">
    <source>
        <dbReference type="SAM" id="Phobius"/>
    </source>
</evidence>
<dbReference type="EMBL" id="VVIM01000001">
    <property type="protein sequence ID" value="KAB0804183.1"/>
    <property type="molecule type" value="Genomic_DNA"/>
</dbReference>
<feature type="transmembrane region" description="Helical" evidence="5">
    <location>
        <begin position="276"/>
        <end position="296"/>
    </location>
</feature>
<dbReference type="Gene3D" id="1.20.1250.20">
    <property type="entry name" value="MFS general substrate transporter like domains"/>
    <property type="match status" value="2"/>
</dbReference>
<evidence type="ECO:0000313" key="6">
    <source>
        <dbReference type="EMBL" id="KAB0804183.1"/>
    </source>
</evidence>
<dbReference type="InterPro" id="IPR036259">
    <property type="entry name" value="MFS_trans_sf"/>
</dbReference>
<reference evidence="6 7" key="1">
    <citation type="journal article" date="2018" name="Elife">
        <title>Firefly genomes illuminate parallel origins of bioluminescence in beetles.</title>
        <authorList>
            <person name="Fallon T.R."/>
            <person name="Lower S.E."/>
            <person name="Chang C.H."/>
            <person name="Bessho-Uehara M."/>
            <person name="Martin G.J."/>
            <person name="Bewick A.J."/>
            <person name="Behringer M."/>
            <person name="Debat H.J."/>
            <person name="Wong I."/>
            <person name="Day J.C."/>
            <person name="Suvorov A."/>
            <person name="Silva C.J."/>
            <person name="Stanger-Hall K.F."/>
            <person name="Hall D.W."/>
            <person name="Schmitz R.J."/>
            <person name="Nelson D.R."/>
            <person name="Lewis S.M."/>
            <person name="Shigenobu S."/>
            <person name="Bybee S.M."/>
            <person name="Larracuente A.M."/>
            <person name="Oba Y."/>
            <person name="Weng J.K."/>
        </authorList>
    </citation>
    <scope>NUCLEOTIDE SEQUENCE [LARGE SCALE GENOMIC DNA]</scope>
    <source>
        <strain evidence="6">1611_PpyrPB1</strain>
        <tissue evidence="6">Whole body</tissue>
    </source>
</reference>
<evidence type="ECO:0000256" key="1">
    <source>
        <dbReference type="ARBA" id="ARBA00004141"/>
    </source>
</evidence>
<feature type="transmembrane region" description="Helical" evidence="5">
    <location>
        <begin position="75"/>
        <end position="98"/>
    </location>
</feature>
<keyword evidence="7" id="KW-1185">Reference proteome</keyword>
<feature type="transmembrane region" description="Helical" evidence="5">
    <location>
        <begin position="223"/>
        <end position="242"/>
    </location>
</feature>
<protein>
    <recommendedName>
        <fullName evidence="8">Major facilitator superfamily (MFS) profile domain-containing protein</fullName>
    </recommendedName>
</protein>
<dbReference type="PANTHER" id="PTHR23507">
    <property type="entry name" value="ZGC:174356"/>
    <property type="match status" value="1"/>
</dbReference>
<evidence type="ECO:0000256" key="4">
    <source>
        <dbReference type="ARBA" id="ARBA00023136"/>
    </source>
</evidence>
<feature type="transmembrane region" description="Helical" evidence="5">
    <location>
        <begin position="419"/>
        <end position="440"/>
    </location>
</feature>
<dbReference type="AlphaFoldDB" id="A0A5N4B3Q5"/>
<dbReference type="PANTHER" id="PTHR23507:SF1">
    <property type="entry name" value="FI18259P1-RELATED"/>
    <property type="match status" value="1"/>
</dbReference>
<dbReference type="GO" id="GO:0016020">
    <property type="term" value="C:membrane"/>
    <property type="evidence" value="ECO:0007669"/>
    <property type="project" value="UniProtKB-SubCell"/>
</dbReference>
<gene>
    <name evidence="6" type="ORF">PPYR_01153</name>
</gene>
<organism evidence="6 7">
    <name type="scientific">Photinus pyralis</name>
    <name type="common">Common eastern firefly</name>
    <name type="synonym">Lampyris pyralis</name>
    <dbReference type="NCBI Taxonomy" id="7054"/>
    <lineage>
        <taxon>Eukaryota</taxon>
        <taxon>Metazoa</taxon>
        <taxon>Ecdysozoa</taxon>
        <taxon>Arthropoda</taxon>
        <taxon>Hexapoda</taxon>
        <taxon>Insecta</taxon>
        <taxon>Pterygota</taxon>
        <taxon>Neoptera</taxon>
        <taxon>Endopterygota</taxon>
        <taxon>Coleoptera</taxon>
        <taxon>Polyphaga</taxon>
        <taxon>Elateriformia</taxon>
        <taxon>Elateroidea</taxon>
        <taxon>Lampyridae</taxon>
        <taxon>Lampyrinae</taxon>
        <taxon>Photinus</taxon>
    </lineage>
</organism>
<dbReference type="GO" id="GO:0022857">
    <property type="term" value="F:transmembrane transporter activity"/>
    <property type="evidence" value="ECO:0007669"/>
    <property type="project" value="InterPro"/>
</dbReference>
<dbReference type="InParanoid" id="A0A5N4B3Q5"/>
<feature type="transmembrane region" description="Helical" evidence="5">
    <location>
        <begin position="500"/>
        <end position="519"/>
    </location>
</feature>
<comment type="subcellular location">
    <subcellularLocation>
        <location evidence="1">Membrane</location>
        <topology evidence="1">Multi-pass membrane protein</topology>
    </subcellularLocation>
</comment>
<comment type="caution">
    <text evidence="6">The sequence shown here is derived from an EMBL/GenBank/DDBJ whole genome shotgun (WGS) entry which is preliminary data.</text>
</comment>
<feature type="transmembrane region" description="Helical" evidence="5">
    <location>
        <begin position="377"/>
        <end position="399"/>
    </location>
</feature>
<sequence length="531" mass="59740">MHVKFSAELFFVIKIDVFVVTFLSQLLSHLCKLMLKMAKGAVLLTRVSLKHNGRNMVEVHLEENIKKRRFLFRQAICKLGKLITVEPLILCFILPFHMSTLTIQNLSLEKSCRVNLNLSISICDAITARNHTQYNSSDEVDVQKLVASASIWKNVVYSIFPSILLPFFGAWSDRNKTRKVLMIMPIVGEMITNVGFMLCTFFFHELPLEVNTLIEVLPTATTGGKNMLLVGVFTYVSAITATEHHTIRIGIIHVFVGMCAAIGDALSGVIYTLIGFYGVFTLSFVLYTLGGFYAYFRLNEAPREGEKPLIGFELVKDIVNVPKTFATFKFLAHRSIQTKQIFGILILAVLVVGPVKGEEAVLYMYTRFKFHWNEIDYSMFYGYYSVAHLIGNFFAIALFSKWLKFDDAILGIISSTSKILGGISFTLANSALMFYISTLIESFNGTAFVASRSIVTKLVNEQNLGKVNSLFGVAESITLLPYGPMYSAIYKATIETFPGAFYIAGIFLTVPAIIMYLWLFTKRHSRFPEED</sequence>
<accession>A0A5N4B3Q5</accession>
<evidence type="ECO:0008006" key="8">
    <source>
        <dbReference type="Google" id="ProtNLM"/>
    </source>
</evidence>
<keyword evidence="3 5" id="KW-1133">Transmembrane helix</keyword>
<evidence type="ECO:0000313" key="7">
    <source>
        <dbReference type="Proteomes" id="UP000327044"/>
    </source>
</evidence>
<keyword evidence="2 5" id="KW-0812">Transmembrane</keyword>
<feature type="transmembrane region" description="Helical" evidence="5">
    <location>
        <begin position="249"/>
        <end position="270"/>
    </location>
</feature>
<evidence type="ECO:0000256" key="3">
    <source>
        <dbReference type="ARBA" id="ARBA00022989"/>
    </source>
</evidence>
<dbReference type="SUPFAM" id="SSF103473">
    <property type="entry name" value="MFS general substrate transporter"/>
    <property type="match status" value="1"/>
</dbReference>
<feature type="transmembrane region" description="Helical" evidence="5">
    <location>
        <begin position="341"/>
        <end position="357"/>
    </location>
</feature>
<feature type="transmembrane region" description="Helical" evidence="5">
    <location>
        <begin position="180"/>
        <end position="203"/>
    </location>
</feature>
<feature type="transmembrane region" description="Helical" evidence="5">
    <location>
        <begin position="6"/>
        <end position="27"/>
    </location>
</feature>
<evidence type="ECO:0000256" key="2">
    <source>
        <dbReference type="ARBA" id="ARBA00022692"/>
    </source>
</evidence>
<dbReference type="Proteomes" id="UP000327044">
    <property type="component" value="Unassembled WGS sequence"/>
</dbReference>
<dbReference type="InterPro" id="IPR011701">
    <property type="entry name" value="MFS"/>
</dbReference>
<dbReference type="Pfam" id="PF07690">
    <property type="entry name" value="MFS_1"/>
    <property type="match status" value="1"/>
</dbReference>
<proteinExistence type="predicted"/>